<reference evidence="2 3" key="1">
    <citation type="submission" date="2019-01" db="EMBL/GenBank/DDBJ databases">
        <title>Coherence of Microcystis species and biogeography revealed through population genomics.</title>
        <authorList>
            <person name="Perez-Carrascal O.M."/>
            <person name="Terrat Y."/>
            <person name="Giani A."/>
            <person name="Fortin N."/>
            <person name="Tromas N."/>
            <person name="Shapiro B.J."/>
        </authorList>
    </citation>
    <scope>NUCLEOTIDE SEQUENCE [LARGE SCALE GENOMIC DNA]</scope>
    <source>
        <strain evidence="2">Ma_SC_T_19800800_S464</strain>
    </source>
</reference>
<feature type="region of interest" description="Disordered" evidence="1">
    <location>
        <begin position="14"/>
        <end position="37"/>
    </location>
</feature>
<gene>
    <name evidence="2" type="ORF">EWV81_12225</name>
</gene>
<proteinExistence type="predicted"/>
<organism evidence="2 3">
    <name type="scientific">Microcystis aeruginosa Ma_SC_T_19800800_S464</name>
    <dbReference type="NCBI Taxonomy" id="2486257"/>
    <lineage>
        <taxon>Bacteria</taxon>
        <taxon>Bacillati</taxon>
        <taxon>Cyanobacteriota</taxon>
        <taxon>Cyanophyceae</taxon>
        <taxon>Oscillatoriophycideae</taxon>
        <taxon>Chroococcales</taxon>
        <taxon>Microcystaceae</taxon>
        <taxon>Microcystis</taxon>
    </lineage>
</organism>
<evidence type="ECO:0000256" key="1">
    <source>
        <dbReference type="SAM" id="MobiDB-lite"/>
    </source>
</evidence>
<dbReference type="EMBL" id="SFBL01000105">
    <property type="protein sequence ID" value="TRU25293.1"/>
    <property type="molecule type" value="Genomic_DNA"/>
</dbReference>
<comment type="caution">
    <text evidence="2">The sequence shown here is derived from an EMBL/GenBank/DDBJ whole genome shotgun (WGS) entry which is preliminary data.</text>
</comment>
<evidence type="ECO:0000313" key="3">
    <source>
        <dbReference type="Proteomes" id="UP000319313"/>
    </source>
</evidence>
<sequence length="167" mass="18355">MALPANNKYRNYYEWKRDPEKRKLPEGSAPDRGRNERMALSPFGLPFGADDRVTISVSKRSKDNLEAMGGAILYNLLTTAPAGSAKLAGFVPAKAILAKRLASPRTVSATANRITGRAYKTNTGDSYTMPFGRESGTSTEFEAQSEIIAAQQENHVISFTPERRRSI</sequence>
<evidence type="ECO:0000313" key="2">
    <source>
        <dbReference type="EMBL" id="TRU25293.1"/>
    </source>
</evidence>
<dbReference type="AlphaFoldDB" id="A0A552DSY4"/>
<name>A0A552DSY4_MICAE</name>
<accession>A0A552DSY4</accession>
<protein>
    <submittedName>
        <fullName evidence="2">Uncharacterized protein</fullName>
    </submittedName>
</protein>
<dbReference type="Proteomes" id="UP000319313">
    <property type="component" value="Unassembled WGS sequence"/>
</dbReference>